<accession>A0A2K3K4S1</accession>
<reference evidence="2 3" key="2">
    <citation type="journal article" date="2017" name="Front. Plant Sci.">
        <title>Gene Classification and Mining of Molecular Markers Useful in Red Clover (Trifolium pratense) Breeding.</title>
        <authorList>
            <person name="Istvanek J."/>
            <person name="Dluhosova J."/>
            <person name="Dluhos P."/>
            <person name="Patkova L."/>
            <person name="Nedelnik J."/>
            <person name="Repkova J."/>
        </authorList>
    </citation>
    <scope>NUCLEOTIDE SEQUENCE [LARGE SCALE GENOMIC DNA]</scope>
    <source>
        <strain evidence="3">cv. Tatra</strain>
        <tissue evidence="2">Young leaves</tissue>
    </source>
</reference>
<organism evidence="2 3">
    <name type="scientific">Trifolium pratense</name>
    <name type="common">Red clover</name>
    <dbReference type="NCBI Taxonomy" id="57577"/>
    <lineage>
        <taxon>Eukaryota</taxon>
        <taxon>Viridiplantae</taxon>
        <taxon>Streptophyta</taxon>
        <taxon>Embryophyta</taxon>
        <taxon>Tracheophyta</taxon>
        <taxon>Spermatophyta</taxon>
        <taxon>Magnoliopsida</taxon>
        <taxon>eudicotyledons</taxon>
        <taxon>Gunneridae</taxon>
        <taxon>Pentapetalae</taxon>
        <taxon>rosids</taxon>
        <taxon>fabids</taxon>
        <taxon>Fabales</taxon>
        <taxon>Fabaceae</taxon>
        <taxon>Papilionoideae</taxon>
        <taxon>50 kb inversion clade</taxon>
        <taxon>NPAAA clade</taxon>
        <taxon>Hologalegina</taxon>
        <taxon>IRL clade</taxon>
        <taxon>Trifolieae</taxon>
        <taxon>Trifolium</taxon>
    </lineage>
</organism>
<evidence type="ECO:0000256" key="1">
    <source>
        <dbReference type="SAM" id="MobiDB-lite"/>
    </source>
</evidence>
<sequence>MPETEGRKSLRERNEELEQEMSGLKDDDDGGNDGNEEVWREEEEGESKVAGLRLWMMDMVQR</sequence>
<dbReference type="AlphaFoldDB" id="A0A2K3K4S1"/>
<gene>
    <name evidence="2" type="ORF">L195_g060592</name>
</gene>
<dbReference type="EMBL" id="ASHM01141039">
    <property type="protein sequence ID" value="PNX61281.1"/>
    <property type="molecule type" value="Genomic_DNA"/>
</dbReference>
<proteinExistence type="predicted"/>
<evidence type="ECO:0000313" key="2">
    <source>
        <dbReference type="EMBL" id="PNX61281.1"/>
    </source>
</evidence>
<comment type="caution">
    <text evidence="2">The sequence shown here is derived from an EMBL/GenBank/DDBJ whole genome shotgun (WGS) entry which is preliminary data.</text>
</comment>
<name>A0A2K3K4S1_TRIPR</name>
<feature type="compositionally biased region" description="Acidic residues" evidence="1">
    <location>
        <begin position="26"/>
        <end position="45"/>
    </location>
</feature>
<reference evidence="2 3" key="1">
    <citation type="journal article" date="2014" name="Am. J. Bot.">
        <title>Genome assembly and annotation for red clover (Trifolium pratense; Fabaceae).</title>
        <authorList>
            <person name="Istvanek J."/>
            <person name="Jaros M."/>
            <person name="Krenek A."/>
            <person name="Repkova J."/>
        </authorList>
    </citation>
    <scope>NUCLEOTIDE SEQUENCE [LARGE SCALE GENOMIC DNA]</scope>
    <source>
        <strain evidence="3">cv. Tatra</strain>
        <tissue evidence="2">Young leaves</tissue>
    </source>
</reference>
<feature type="compositionally biased region" description="Basic and acidic residues" evidence="1">
    <location>
        <begin position="1"/>
        <end position="16"/>
    </location>
</feature>
<evidence type="ECO:0000313" key="3">
    <source>
        <dbReference type="Proteomes" id="UP000236291"/>
    </source>
</evidence>
<dbReference type="Proteomes" id="UP000236291">
    <property type="component" value="Unassembled WGS sequence"/>
</dbReference>
<protein>
    <submittedName>
        <fullName evidence="2">Uncharacterized protein</fullName>
    </submittedName>
</protein>
<feature type="region of interest" description="Disordered" evidence="1">
    <location>
        <begin position="1"/>
        <end position="49"/>
    </location>
</feature>